<dbReference type="OrthoDB" id="72325at2759"/>
<evidence type="ECO:0000256" key="1">
    <source>
        <dbReference type="ARBA" id="ARBA00005256"/>
    </source>
</evidence>
<accession>A0A165FWH9</accession>
<dbReference type="FunFam" id="2.30.42.10:FF:000107">
    <property type="entry name" value="26S proteasome non-ATPase regulatory subunit 9"/>
    <property type="match status" value="1"/>
</dbReference>
<dbReference type="InParanoid" id="A0A165FWH9"/>
<feature type="region of interest" description="Disordered" evidence="4">
    <location>
        <begin position="1"/>
        <end position="30"/>
    </location>
</feature>
<evidence type="ECO:0000256" key="3">
    <source>
        <dbReference type="ARBA" id="ARBA00068021"/>
    </source>
</evidence>
<dbReference type="Proteomes" id="UP000076842">
    <property type="component" value="Unassembled WGS sequence"/>
</dbReference>
<dbReference type="InterPro" id="IPR036034">
    <property type="entry name" value="PDZ_sf"/>
</dbReference>
<dbReference type="Pfam" id="PF17820">
    <property type="entry name" value="PDZ_6"/>
    <property type="match status" value="1"/>
</dbReference>
<dbReference type="Gene3D" id="2.30.42.10">
    <property type="match status" value="1"/>
</dbReference>
<dbReference type="InterPro" id="IPR035269">
    <property type="entry name" value="PSMD9"/>
</dbReference>
<dbReference type="GO" id="GO:0005737">
    <property type="term" value="C:cytoplasm"/>
    <property type="evidence" value="ECO:0007669"/>
    <property type="project" value="TreeGrafter"/>
</dbReference>
<dbReference type="Pfam" id="PF18265">
    <property type="entry name" value="Nas2_N"/>
    <property type="match status" value="1"/>
</dbReference>
<name>A0A165FWH9_9BASI</name>
<evidence type="ECO:0000256" key="4">
    <source>
        <dbReference type="SAM" id="MobiDB-lite"/>
    </source>
</evidence>
<dbReference type="SUPFAM" id="SSF50156">
    <property type="entry name" value="PDZ domain-like"/>
    <property type="match status" value="1"/>
</dbReference>
<evidence type="ECO:0000259" key="6">
    <source>
        <dbReference type="Pfam" id="PF18265"/>
    </source>
</evidence>
<dbReference type="EMBL" id="KV423966">
    <property type="protein sequence ID" value="KZT57291.1"/>
    <property type="molecule type" value="Genomic_DNA"/>
</dbReference>
<dbReference type="AlphaFoldDB" id="A0A165FWH9"/>
<feature type="domain" description="Nas2 N-terminal" evidence="6">
    <location>
        <begin position="41"/>
        <end position="116"/>
    </location>
</feature>
<dbReference type="PANTHER" id="PTHR12651:SF1">
    <property type="entry name" value="26S PROTEASOME NON-ATPASE REGULATORY SUBUNIT 9"/>
    <property type="match status" value="1"/>
</dbReference>
<evidence type="ECO:0000259" key="5">
    <source>
        <dbReference type="Pfam" id="PF17820"/>
    </source>
</evidence>
<protein>
    <recommendedName>
        <fullName evidence="3">Probable 26S proteasome regulatory subunit p27</fullName>
    </recommendedName>
</protein>
<reference evidence="7 8" key="1">
    <citation type="journal article" date="2016" name="Mol. Biol. Evol.">
        <title>Comparative Genomics of Early-Diverging Mushroom-Forming Fungi Provides Insights into the Origins of Lignocellulose Decay Capabilities.</title>
        <authorList>
            <person name="Nagy L.G."/>
            <person name="Riley R."/>
            <person name="Tritt A."/>
            <person name="Adam C."/>
            <person name="Daum C."/>
            <person name="Floudas D."/>
            <person name="Sun H."/>
            <person name="Yadav J.S."/>
            <person name="Pangilinan J."/>
            <person name="Larsson K.H."/>
            <person name="Matsuura K."/>
            <person name="Barry K."/>
            <person name="Labutti K."/>
            <person name="Kuo R."/>
            <person name="Ohm R.A."/>
            <person name="Bhattacharya S.S."/>
            <person name="Shirouzu T."/>
            <person name="Yoshinaga Y."/>
            <person name="Martin F.M."/>
            <person name="Grigoriev I.V."/>
            <person name="Hibbett D.S."/>
        </authorList>
    </citation>
    <scope>NUCLEOTIDE SEQUENCE [LARGE SCALE GENOMIC DNA]</scope>
    <source>
        <strain evidence="7 8">HHB12733</strain>
    </source>
</reference>
<comment type="similarity">
    <text evidence="1">Belongs to the proteasome subunit p27 family.</text>
</comment>
<evidence type="ECO:0000313" key="8">
    <source>
        <dbReference type="Proteomes" id="UP000076842"/>
    </source>
</evidence>
<dbReference type="GO" id="GO:0005634">
    <property type="term" value="C:nucleus"/>
    <property type="evidence" value="ECO:0007669"/>
    <property type="project" value="TreeGrafter"/>
</dbReference>
<proteinExistence type="inferred from homology"/>
<sequence length="239" mass="25693">MGMELPSPTSPALARPGEASTSAAPARAPTLADGARQRALELMQHKSALESELDLHFATLRANRSTMATPLLTPDGFPRDDIDLFAVRTARVRVIELRNDLDRVGDEIKRALEGVWEPVLAARAAEPKERAGRDVDAGGGGEEQVPFARVDGVMPQSPASQAGLQRDDLLLAFGPLSTVTHPTLARDLAALASATQQSQNRDMTVVVRRGGERKSLVLRPRTGWGGRGMLGCHIVPYRP</sequence>
<feature type="domain" description="PDZ" evidence="5">
    <location>
        <begin position="150"/>
        <end position="209"/>
    </location>
</feature>
<keyword evidence="2" id="KW-0143">Chaperone</keyword>
<dbReference type="GO" id="GO:0070682">
    <property type="term" value="P:proteasome regulatory particle assembly"/>
    <property type="evidence" value="ECO:0007669"/>
    <property type="project" value="InterPro"/>
</dbReference>
<dbReference type="FunCoup" id="A0A165FWH9">
    <property type="interactions" value="668"/>
</dbReference>
<keyword evidence="8" id="KW-1185">Reference proteome</keyword>
<organism evidence="7 8">
    <name type="scientific">Calocera cornea HHB12733</name>
    <dbReference type="NCBI Taxonomy" id="1353952"/>
    <lineage>
        <taxon>Eukaryota</taxon>
        <taxon>Fungi</taxon>
        <taxon>Dikarya</taxon>
        <taxon>Basidiomycota</taxon>
        <taxon>Agaricomycotina</taxon>
        <taxon>Dacrymycetes</taxon>
        <taxon>Dacrymycetales</taxon>
        <taxon>Dacrymycetaceae</taxon>
        <taxon>Calocera</taxon>
    </lineage>
</organism>
<evidence type="ECO:0000313" key="7">
    <source>
        <dbReference type="EMBL" id="KZT57291.1"/>
    </source>
</evidence>
<dbReference type="Gene3D" id="6.10.140.1710">
    <property type="match status" value="1"/>
</dbReference>
<dbReference type="InterPro" id="IPR041489">
    <property type="entry name" value="PDZ_6"/>
</dbReference>
<dbReference type="STRING" id="1353952.A0A165FWH9"/>
<feature type="compositionally biased region" description="Low complexity" evidence="4">
    <location>
        <begin position="19"/>
        <end position="30"/>
    </location>
</feature>
<evidence type="ECO:0000256" key="2">
    <source>
        <dbReference type="ARBA" id="ARBA00023186"/>
    </source>
</evidence>
<gene>
    <name evidence="7" type="ORF">CALCODRAFT_555486</name>
</gene>
<dbReference type="PANTHER" id="PTHR12651">
    <property type="entry name" value="26S PROTEASOME NON-ATPASE REGULATORY SUBUNIT 9"/>
    <property type="match status" value="1"/>
</dbReference>
<dbReference type="InterPro" id="IPR040815">
    <property type="entry name" value="Nas2_N"/>
</dbReference>